<keyword evidence="3" id="KW-1185">Reference proteome</keyword>
<keyword evidence="1" id="KW-1133">Transmembrane helix</keyword>
<accession>A0A6V6Z9U1</accession>
<sequence length="73" mass="8739">MFFFLGIAILFYSIFIFATIFSSADNAVPFFLVPFLLFHMSVMLGIPYFVIRRSVKRMIYDLERDLHYWVTKN</sequence>
<evidence type="ECO:0000256" key="1">
    <source>
        <dbReference type="SAM" id="Phobius"/>
    </source>
</evidence>
<feature type="transmembrane region" description="Helical" evidence="1">
    <location>
        <begin position="30"/>
        <end position="51"/>
    </location>
</feature>
<dbReference type="Proteomes" id="UP000556700">
    <property type="component" value="Unassembled WGS sequence"/>
</dbReference>
<proteinExistence type="predicted"/>
<name>A0A6V6Z9U1_9FLAO</name>
<evidence type="ECO:0000313" key="2">
    <source>
        <dbReference type="EMBL" id="CAD0008425.1"/>
    </source>
</evidence>
<reference evidence="2 3" key="1">
    <citation type="submission" date="2020-06" db="EMBL/GenBank/DDBJ databases">
        <authorList>
            <person name="Criscuolo A."/>
        </authorList>
    </citation>
    <scope>NUCLEOTIDE SEQUENCE [LARGE SCALE GENOMIC DNA]</scope>
    <source>
        <strain evidence="3">CIP 110025</strain>
    </source>
</reference>
<dbReference type="EMBL" id="CAIJDO010000222">
    <property type="protein sequence ID" value="CAD0008425.1"/>
    <property type="molecule type" value="Genomic_DNA"/>
</dbReference>
<evidence type="ECO:0000313" key="3">
    <source>
        <dbReference type="Proteomes" id="UP000556700"/>
    </source>
</evidence>
<organism evidence="2 3">
    <name type="scientific">Flavobacterium chungangense</name>
    <dbReference type="NCBI Taxonomy" id="554283"/>
    <lineage>
        <taxon>Bacteria</taxon>
        <taxon>Pseudomonadati</taxon>
        <taxon>Bacteroidota</taxon>
        <taxon>Flavobacteriia</taxon>
        <taxon>Flavobacteriales</taxon>
        <taxon>Flavobacteriaceae</taxon>
        <taxon>Flavobacterium</taxon>
    </lineage>
</organism>
<protein>
    <submittedName>
        <fullName evidence="2">Uncharacterized protein</fullName>
    </submittedName>
</protein>
<comment type="caution">
    <text evidence="2">The sequence shown here is derived from an EMBL/GenBank/DDBJ whole genome shotgun (WGS) entry which is preliminary data.</text>
</comment>
<feature type="transmembrane region" description="Helical" evidence="1">
    <location>
        <begin position="7"/>
        <end position="24"/>
    </location>
</feature>
<dbReference type="AlphaFoldDB" id="A0A6V6Z9U1"/>
<keyword evidence="1" id="KW-0472">Membrane</keyword>
<gene>
    <name evidence="2" type="ORF">FLACHUCJ7_03773</name>
</gene>
<keyword evidence="1" id="KW-0812">Transmembrane</keyword>